<feature type="region of interest" description="Disordered" evidence="2">
    <location>
        <begin position="1"/>
        <end position="23"/>
    </location>
</feature>
<accession>A0A518EYC5</accession>
<feature type="coiled-coil region" evidence="1">
    <location>
        <begin position="36"/>
        <end position="75"/>
    </location>
</feature>
<evidence type="ECO:0000256" key="1">
    <source>
        <dbReference type="SAM" id="Coils"/>
    </source>
</evidence>
<protein>
    <recommendedName>
        <fullName evidence="5">DUF883 domain-containing protein</fullName>
    </recommendedName>
</protein>
<reference evidence="3 4" key="1">
    <citation type="submission" date="2019-02" db="EMBL/GenBank/DDBJ databases">
        <title>Deep-cultivation of Planctomycetes and their phenomic and genomic characterization uncovers novel biology.</title>
        <authorList>
            <person name="Wiegand S."/>
            <person name="Jogler M."/>
            <person name="Boedeker C."/>
            <person name="Pinto D."/>
            <person name="Vollmers J."/>
            <person name="Rivas-Marin E."/>
            <person name="Kohn T."/>
            <person name="Peeters S.H."/>
            <person name="Heuer A."/>
            <person name="Rast P."/>
            <person name="Oberbeckmann S."/>
            <person name="Bunk B."/>
            <person name="Jeske O."/>
            <person name="Meyerdierks A."/>
            <person name="Storesund J.E."/>
            <person name="Kallscheuer N."/>
            <person name="Luecker S."/>
            <person name="Lage O.M."/>
            <person name="Pohl T."/>
            <person name="Merkel B.J."/>
            <person name="Hornburger P."/>
            <person name="Mueller R.-W."/>
            <person name="Bruemmer F."/>
            <person name="Labrenz M."/>
            <person name="Spormann A.M."/>
            <person name="Op den Camp H."/>
            <person name="Overmann J."/>
            <person name="Amann R."/>
            <person name="Jetten M.S.M."/>
            <person name="Mascher T."/>
            <person name="Medema M.H."/>
            <person name="Devos D.P."/>
            <person name="Kaster A.-K."/>
            <person name="Ovreas L."/>
            <person name="Rohde M."/>
            <person name="Galperin M.Y."/>
            <person name="Jogler C."/>
        </authorList>
    </citation>
    <scope>NUCLEOTIDE SEQUENCE [LARGE SCALE GENOMIC DNA]</scope>
    <source>
        <strain evidence="3 4">Poly30</strain>
    </source>
</reference>
<dbReference type="Proteomes" id="UP000320390">
    <property type="component" value="Chromosome"/>
</dbReference>
<organism evidence="3 4">
    <name type="scientific">Saltatorellus ferox</name>
    <dbReference type="NCBI Taxonomy" id="2528018"/>
    <lineage>
        <taxon>Bacteria</taxon>
        <taxon>Pseudomonadati</taxon>
        <taxon>Planctomycetota</taxon>
        <taxon>Planctomycetia</taxon>
        <taxon>Planctomycetia incertae sedis</taxon>
        <taxon>Saltatorellus</taxon>
    </lineage>
</organism>
<evidence type="ECO:0000313" key="4">
    <source>
        <dbReference type="Proteomes" id="UP000320390"/>
    </source>
</evidence>
<dbReference type="EMBL" id="CP036434">
    <property type="protein sequence ID" value="QDV09094.1"/>
    <property type="molecule type" value="Genomic_DNA"/>
</dbReference>
<keyword evidence="1" id="KW-0175">Coiled coil</keyword>
<keyword evidence="4" id="KW-1185">Reference proteome</keyword>
<name>A0A518EYC5_9BACT</name>
<gene>
    <name evidence="3" type="ORF">Poly30_46510</name>
</gene>
<evidence type="ECO:0000256" key="2">
    <source>
        <dbReference type="SAM" id="MobiDB-lite"/>
    </source>
</evidence>
<feature type="compositionally biased region" description="Low complexity" evidence="2">
    <location>
        <begin position="1"/>
        <end position="13"/>
    </location>
</feature>
<evidence type="ECO:0008006" key="5">
    <source>
        <dbReference type="Google" id="ProtNLM"/>
    </source>
</evidence>
<sequence length="97" mass="10410">MSAQTATSSNSSSAKDDLRDQAQTIAGDVKELGSISKRAAEEAAEAAKQRARAAKEDAVNRAHEVEDELVRYIREQPVKSVLIAAGVGALASMWLRR</sequence>
<proteinExistence type="predicted"/>
<dbReference type="RefSeq" id="WP_419190524.1">
    <property type="nucleotide sequence ID" value="NZ_CP036434.1"/>
</dbReference>
<evidence type="ECO:0000313" key="3">
    <source>
        <dbReference type="EMBL" id="QDV09094.1"/>
    </source>
</evidence>
<dbReference type="AlphaFoldDB" id="A0A518EYC5"/>